<dbReference type="EMBL" id="WJQS01000005">
    <property type="protein sequence ID" value="MRI85587.1"/>
    <property type="molecule type" value="Genomic_DNA"/>
</dbReference>
<organism evidence="9 10">
    <name type="scientific">Fundicoccus ignavus</name>
    <dbReference type="NCBI Taxonomy" id="2664442"/>
    <lineage>
        <taxon>Bacteria</taxon>
        <taxon>Bacillati</taxon>
        <taxon>Bacillota</taxon>
        <taxon>Bacilli</taxon>
        <taxon>Lactobacillales</taxon>
        <taxon>Aerococcaceae</taxon>
        <taxon>Fundicoccus</taxon>
    </lineage>
</organism>
<gene>
    <name evidence="9" type="ORF">GIY09_06800</name>
</gene>
<keyword evidence="4 7" id="KW-0812">Transmembrane</keyword>
<dbReference type="GO" id="GO:0005886">
    <property type="term" value="C:plasma membrane"/>
    <property type="evidence" value="ECO:0007669"/>
    <property type="project" value="UniProtKB-SubCell"/>
</dbReference>
<dbReference type="Gene3D" id="1.10.3720.10">
    <property type="entry name" value="MetI-like"/>
    <property type="match status" value="1"/>
</dbReference>
<evidence type="ECO:0000259" key="8">
    <source>
        <dbReference type="PROSITE" id="PS50928"/>
    </source>
</evidence>
<feature type="transmembrane region" description="Helical" evidence="7">
    <location>
        <begin position="130"/>
        <end position="150"/>
    </location>
</feature>
<comment type="similarity">
    <text evidence="7">Belongs to the binding-protein-dependent transport system permease family.</text>
</comment>
<dbReference type="PROSITE" id="PS50928">
    <property type="entry name" value="ABC_TM1"/>
    <property type="match status" value="1"/>
</dbReference>
<evidence type="ECO:0000256" key="2">
    <source>
        <dbReference type="ARBA" id="ARBA00022448"/>
    </source>
</evidence>
<evidence type="ECO:0000256" key="5">
    <source>
        <dbReference type="ARBA" id="ARBA00022989"/>
    </source>
</evidence>
<dbReference type="CDD" id="cd06261">
    <property type="entry name" value="TM_PBP2"/>
    <property type="match status" value="1"/>
</dbReference>
<feature type="transmembrane region" description="Helical" evidence="7">
    <location>
        <begin position="12"/>
        <end position="30"/>
    </location>
</feature>
<feature type="domain" description="ABC transmembrane type-1" evidence="8">
    <location>
        <begin position="95"/>
        <end position="296"/>
    </location>
</feature>
<dbReference type="SUPFAM" id="SSF161098">
    <property type="entry name" value="MetI-like"/>
    <property type="match status" value="1"/>
</dbReference>
<dbReference type="InterPro" id="IPR000515">
    <property type="entry name" value="MetI-like"/>
</dbReference>
<comment type="caution">
    <text evidence="9">The sequence shown here is derived from an EMBL/GenBank/DDBJ whole genome shotgun (WGS) entry which is preliminary data.</text>
</comment>
<keyword evidence="5 7" id="KW-1133">Transmembrane helix</keyword>
<dbReference type="AlphaFoldDB" id="A0A6I2GCQ9"/>
<dbReference type="PANTHER" id="PTHR30465">
    <property type="entry name" value="INNER MEMBRANE ABC TRANSPORTER"/>
    <property type="match status" value="1"/>
</dbReference>
<dbReference type="InterPro" id="IPR035906">
    <property type="entry name" value="MetI-like_sf"/>
</dbReference>
<dbReference type="Pfam" id="PF19300">
    <property type="entry name" value="BPD_transp_1_N"/>
    <property type="match status" value="1"/>
</dbReference>
<proteinExistence type="inferred from homology"/>
<sequence length="310" mass="34243">MTKYVLHRLIHIAIALFFIVTATFFLMRLAPGNPFASEQTVMTQAIQDQLNEQYGLNNPWYVQYWDYLKNVVQFNFGESMYYRGRSTNDMIFESFPVSLALGGQALLIAVGGGILLGVVSAMNHNRAGDYISTIIAVLGISIPSFVLAGLLQYSLGLKLGWFPISGWRDAASTVLPSIALGISYMGNIAKMTRSSLLEQNTSEYVKLARAKGLKRWAVVFKHSLRNALLPVVSYLGPLTAGILTGSFVIENVFAIPGLGRHFVTSINNRDYTVIMGTTVFYAILLLFAVLIVDILYVLIDPRIKLEGADN</sequence>
<dbReference type="Pfam" id="PF00528">
    <property type="entry name" value="BPD_transp_1"/>
    <property type="match status" value="1"/>
</dbReference>
<dbReference type="InterPro" id="IPR045621">
    <property type="entry name" value="BPD_transp_1_N"/>
</dbReference>
<evidence type="ECO:0000256" key="6">
    <source>
        <dbReference type="ARBA" id="ARBA00023136"/>
    </source>
</evidence>
<evidence type="ECO:0000256" key="4">
    <source>
        <dbReference type="ARBA" id="ARBA00022692"/>
    </source>
</evidence>
<keyword evidence="3" id="KW-1003">Cell membrane</keyword>
<evidence type="ECO:0000256" key="7">
    <source>
        <dbReference type="RuleBase" id="RU363032"/>
    </source>
</evidence>
<feature type="transmembrane region" description="Helical" evidence="7">
    <location>
        <begin position="273"/>
        <end position="299"/>
    </location>
</feature>
<dbReference type="RefSeq" id="WP_153863553.1">
    <property type="nucleotide sequence ID" value="NZ_WJQS01000005.1"/>
</dbReference>
<comment type="subcellular location">
    <subcellularLocation>
        <location evidence="1 7">Cell membrane</location>
        <topology evidence="1 7">Multi-pass membrane protein</topology>
    </subcellularLocation>
</comment>
<evidence type="ECO:0000313" key="10">
    <source>
        <dbReference type="Proteomes" id="UP000430975"/>
    </source>
</evidence>
<evidence type="ECO:0000256" key="3">
    <source>
        <dbReference type="ARBA" id="ARBA00022475"/>
    </source>
</evidence>
<dbReference type="PANTHER" id="PTHR30465:SF93">
    <property type="entry name" value="OLIGOPEPTIDE TRANSPORT SYSTEM PERMEASE PROTEIN OPPB"/>
    <property type="match status" value="1"/>
</dbReference>
<keyword evidence="2 7" id="KW-0813">Transport</keyword>
<dbReference type="GO" id="GO:0055085">
    <property type="term" value="P:transmembrane transport"/>
    <property type="evidence" value="ECO:0007669"/>
    <property type="project" value="InterPro"/>
</dbReference>
<reference evidence="9 10" key="1">
    <citation type="submission" date="2019-11" db="EMBL/GenBank/DDBJ databases">
        <title>Characterisation of Fundicoccus ignavus gen. nov. sp. nov., a novel genus of the family Aerococcaceae isolated from bulk tank milk.</title>
        <authorList>
            <person name="Siebert A."/>
            <person name="Huptas C."/>
            <person name="Wenning M."/>
            <person name="Scherer S."/>
            <person name="Doll E.V."/>
        </authorList>
    </citation>
    <scope>NUCLEOTIDE SEQUENCE [LARGE SCALE GENOMIC DNA]</scope>
    <source>
        <strain evidence="9 10">WS4759</strain>
    </source>
</reference>
<keyword evidence="6 7" id="KW-0472">Membrane</keyword>
<dbReference type="Proteomes" id="UP000430975">
    <property type="component" value="Unassembled WGS sequence"/>
</dbReference>
<feature type="transmembrane region" description="Helical" evidence="7">
    <location>
        <begin position="170"/>
        <end position="189"/>
    </location>
</feature>
<feature type="transmembrane region" description="Helical" evidence="7">
    <location>
        <begin position="231"/>
        <end position="253"/>
    </location>
</feature>
<protein>
    <submittedName>
        <fullName evidence="9">ABC transporter permease subunit</fullName>
    </submittedName>
</protein>
<keyword evidence="10" id="KW-1185">Reference proteome</keyword>
<evidence type="ECO:0000256" key="1">
    <source>
        <dbReference type="ARBA" id="ARBA00004651"/>
    </source>
</evidence>
<accession>A0A6I2GCQ9</accession>
<evidence type="ECO:0000313" key="9">
    <source>
        <dbReference type="EMBL" id="MRI85587.1"/>
    </source>
</evidence>
<feature type="transmembrane region" description="Helical" evidence="7">
    <location>
        <begin position="95"/>
        <end position="118"/>
    </location>
</feature>
<name>A0A6I2GCQ9_9LACT</name>